<feature type="binding site" evidence="14">
    <location>
        <begin position="103"/>
        <end position="107"/>
    </location>
    <ligand>
        <name>S-adenosyl-L-methionine</name>
        <dbReference type="ChEBI" id="CHEBI:59789"/>
    </ligand>
</feature>
<evidence type="ECO:0000256" key="9">
    <source>
        <dbReference type="ARBA" id="ARBA00022679"/>
    </source>
</evidence>
<comment type="function">
    <text evidence="1 14">Specifically catalyzes the AdoMet-dependent 2'-O-ribose methylation of cytidine at position 56 in tRNAs.</text>
</comment>
<evidence type="ECO:0000256" key="10">
    <source>
        <dbReference type="ARBA" id="ARBA00022691"/>
    </source>
</evidence>
<dbReference type="STRING" id="1110509.Mhar_0634"/>
<dbReference type="NCBIfam" id="NF003048">
    <property type="entry name" value="PRK03958.1"/>
    <property type="match status" value="1"/>
</dbReference>
<keyword evidence="7 14" id="KW-0963">Cytoplasm</keyword>
<dbReference type="Gene3D" id="3.40.1280.10">
    <property type="match status" value="1"/>
</dbReference>
<dbReference type="InterPro" id="IPR002845">
    <property type="entry name" value="tRNA_mtfrase_aTrm56"/>
</dbReference>
<keyword evidence="8 14" id="KW-0489">Methyltransferase</keyword>
<dbReference type="CDD" id="cd18083">
    <property type="entry name" value="aTrm56-like"/>
    <property type="match status" value="1"/>
</dbReference>
<evidence type="ECO:0000256" key="5">
    <source>
        <dbReference type="ARBA" id="ARBA00012624"/>
    </source>
</evidence>
<evidence type="ECO:0000256" key="13">
    <source>
        <dbReference type="ARBA" id="ARBA00047792"/>
    </source>
</evidence>
<reference evidence="15 16" key="1">
    <citation type="journal article" date="2012" name="PLoS ONE">
        <title>The genome characteristics and predicted function of methyl-group oxidation pathway in the obligate aceticlastic methanogens, Methanosaeta spp.</title>
        <authorList>
            <person name="Zhu J."/>
            <person name="Zheng H."/>
            <person name="Ai G."/>
            <person name="Zhang G."/>
            <person name="Liu D."/>
            <person name="Liu X."/>
            <person name="Dong X."/>
        </authorList>
    </citation>
    <scope>NUCLEOTIDE SEQUENCE [LARGE SCALE GENOMIC DNA]</scope>
    <source>
        <strain evidence="15 16">6Ac</strain>
    </source>
</reference>
<dbReference type="Proteomes" id="UP000005877">
    <property type="component" value="Chromosome"/>
</dbReference>
<evidence type="ECO:0000256" key="3">
    <source>
        <dbReference type="ARBA" id="ARBA00010324"/>
    </source>
</evidence>
<dbReference type="GO" id="GO:0106059">
    <property type="term" value="F:tRNA (cytidine(56)-2'-O)-methyltransferase activity"/>
    <property type="evidence" value="ECO:0007669"/>
    <property type="project" value="UniProtKB-EC"/>
</dbReference>
<dbReference type="EC" id="2.1.1.206" evidence="5 14"/>
<dbReference type="InterPro" id="IPR029028">
    <property type="entry name" value="Alpha/beta_knot_MTases"/>
</dbReference>
<dbReference type="PANTHER" id="PTHR42197">
    <property type="entry name" value="TRNA (CYTIDINE(56)-2'-O)-METHYLTRANSFERASE"/>
    <property type="match status" value="1"/>
</dbReference>
<keyword evidence="9 14" id="KW-0808">Transferase</keyword>
<comment type="similarity">
    <text evidence="3 14">Belongs to the aTrm56 family.</text>
</comment>
<comment type="subunit">
    <text evidence="4 14">Homodimer.</text>
</comment>
<feature type="binding site" evidence="14">
    <location>
        <begin position="121"/>
        <end position="128"/>
    </location>
    <ligand>
        <name>S-adenosyl-L-methionine</name>
        <dbReference type="ChEBI" id="CHEBI:59789"/>
    </ligand>
</feature>
<dbReference type="KEGG" id="mhi:Mhar_0634"/>
<evidence type="ECO:0000256" key="11">
    <source>
        <dbReference type="ARBA" id="ARBA00022694"/>
    </source>
</evidence>
<sequence>MRLGHRPERDKRITTHVGLVARAFGAEEMILAGRDERLVSGLEDVVHRWGGEFRVRSVGSWRGEARRWKEAGGRIVHLTMYGEPISEKMDEIRSSGDLMVVVGAEKVPAEIYEMADWNVGVGNQPHSEVAALAVFMDRLWEGEELAREFSGKIEVVPSPRYKTVIERPEGEGG</sequence>
<name>G7WNN6_METH6</name>
<evidence type="ECO:0000256" key="8">
    <source>
        <dbReference type="ARBA" id="ARBA00022603"/>
    </source>
</evidence>
<evidence type="ECO:0000256" key="7">
    <source>
        <dbReference type="ARBA" id="ARBA00022490"/>
    </source>
</evidence>
<dbReference type="PIRSF" id="PIRSF016123">
    <property type="entry name" value="UCP016123"/>
    <property type="match status" value="1"/>
</dbReference>
<evidence type="ECO:0000313" key="15">
    <source>
        <dbReference type="EMBL" id="AET64012.1"/>
    </source>
</evidence>
<dbReference type="SUPFAM" id="SSF75217">
    <property type="entry name" value="alpha/beta knot"/>
    <property type="match status" value="1"/>
</dbReference>
<dbReference type="GO" id="GO:0002128">
    <property type="term" value="P:tRNA nucleoside ribose methylation"/>
    <property type="evidence" value="ECO:0007669"/>
    <property type="project" value="UniProtKB-UniRule"/>
</dbReference>
<evidence type="ECO:0000256" key="12">
    <source>
        <dbReference type="ARBA" id="ARBA00029826"/>
    </source>
</evidence>
<keyword evidence="11 14" id="KW-0819">tRNA processing</keyword>
<gene>
    <name evidence="15" type="ordered locus">Mhar_0634</name>
</gene>
<dbReference type="GO" id="GO:0005737">
    <property type="term" value="C:cytoplasm"/>
    <property type="evidence" value="ECO:0007669"/>
    <property type="project" value="UniProtKB-SubCell"/>
</dbReference>
<keyword evidence="10 14" id="KW-0949">S-adenosyl-L-methionine</keyword>
<proteinExistence type="inferred from homology"/>
<evidence type="ECO:0000256" key="1">
    <source>
        <dbReference type="ARBA" id="ARBA00003959"/>
    </source>
</evidence>
<dbReference type="EMBL" id="CP003117">
    <property type="protein sequence ID" value="AET64012.1"/>
    <property type="molecule type" value="Genomic_DNA"/>
</dbReference>
<comment type="catalytic activity">
    <reaction evidence="13 14">
        <text>cytidine(56) in tRNA + S-adenosyl-L-methionine = 2'-O-methylcytidine(56) in tRNA + S-adenosyl-L-homocysteine + H(+)</text>
        <dbReference type="Rhea" id="RHEA:42968"/>
        <dbReference type="Rhea" id="RHEA-COMP:10308"/>
        <dbReference type="Rhea" id="RHEA-COMP:10309"/>
        <dbReference type="ChEBI" id="CHEBI:15378"/>
        <dbReference type="ChEBI" id="CHEBI:57856"/>
        <dbReference type="ChEBI" id="CHEBI:59789"/>
        <dbReference type="ChEBI" id="CHEBI:74495"/>
        <dbReference type="ChEBI" id="CHEBI:82748"/>
        <dbReference type="EC" id="2.1.1.206"/>
    </reaction>
</comment>
<evidence type="ECO:0000313" key="16">
    <source>
        <dbReference type="Proteomes" id="UP000005877"/>
    </source>
</evidence>
<dbReference type="InterPro" id="IPR029026">
    <property type="entry name" value="tRNA_m1G_MTases_N"/>
</dbReference>
<dbReference type="HAMAP" id="MF_00077">
    <property type="entry name" value="tRNA_methyltr_aTrm56"/>
    <property type="match status" value="1"/>
</dbReference>
<evidence type="ECO:0000256" key="4">
    <source>
        <dbReference type="ARBA" id="ARBA00011738"/>
    </source>
</evidence>
<accession>G7WNN6</accession>
<dbReference type="AlphaFoldDB" id="G7WNN6"/>
<keyword evidence="16" id="KW-1185">Reference proteome</keyword>
<evidence type="ECO:0000256" key="6">
    <source>
        <dbReference type="ARBA" id="ARBA00013709"/>
    </source>
</evidence>
<feature type="binding site" evidence="14">
    <location>
        <position position="78"/>
    </location>
    <ligand>
        <name>S-adenosyl-L-methionine</name>
        <dbReference type="ChEBI" id="CHEBI:59789"/>
    </ligand>
</feature>
<organism evidence="15 16">
    <name type="scientific">Methanothrix harundinacea (strain 6Ac)</name>
    <name type="common">Methanosaeta harundinacea</name>
    <dbReference type="NCBI Taxonomy" id="1110509"/>
    <lineage>
        <taxon>Archaea</taxon>
        <taxon>Methanobacteriati</taxon>
        <taxon>Methanobacteriota</taxon>
        <taxon>Stenosarchaea group</taxon>
        <taxon>Methanomicrobia</taxon>
        <taxon>Methanotrichales</taxon>
        <taxon>Methanotrichaceae</taxon>
        <taxon>Methanothrix</taxon>
    </lineage>
</organism>
<evidence type="ECO:0000256" key="2">
    <source>
        <dbReference type="ARBA" id="ARBA00004496"/>
    </source>
</evidence>
<protein>
    <recommendedName>
        <fullName evidence="6 14">tRNA (cytidine(56)-2'-O)-methyltransferase</fullName>
        <ecNumber evidence="5 14">2.1.1.206</ecNumber>
    </recommendedName>
    <alternativeName>
        <fullName evidence="12 14">tRNA ribose 2'-O-methyltransferase aTrm56</fullName>
    </alternativeName>
</protein>
<dbReference type="HOGENOM" id="CLU_123709_0_0_2"/>
<comment type="subcellular location">
    <subcellularLocation>
        <location evidence="2 14">Cytoplasm</location>
    </subcellularLocation>
</comment>
<dbReference type="PATRIC" id="fig|1110509.7.peg.700"/>
<dbReference type="Pfam" id="PF01994">
    <property type="entry name" value="Trm56"/>
    <property type="match status" value="1"/>
</dbReference>
<evidence type="ECO:0000256" key="14">
    <source>
        <dbReference type="HAMAP-Rule" id="MF_00077"/>
    </source>
</evidence>
<dbReference type="PANTHER" id="PTHR42197:SF1">
    <property type="entry name" value="TRNA (CYTIDINE(56)-2'-O)-METHYLTRANSFERASE"/>
    <property type="match status" value="1"/>
</dbReference>